<name>A0A4R8SBY4_9MYCO</name>
<protein>
    <submittedName>
        <fullName evidence="1">Uncharacterized protein</fullName>
    </submittedName>
</protein>
<evidence type="ECO:0000313" key="3">
    <source>
        <dbReference type="Proteomes" id="UP000294844"/>
    </source>
</evidence>
<keyword evidence="3" id="KW-1185">Reference proteome</keyword>
<evidence type="ECO:0000313" key="1">
    <source>
        <dbReference type="EMBL" id="TDZ92092.1"/>
    </source>
</evidence>
<dbReference type="Proteomes" id="UP000294844">
    <property type="component" value="Unassembled WGS sequence"/>
</dbReference>
<dbReference type="EMBL" id="PECK01000008">
    <property type="protein sequence ID" value="TDZ92092.1"/>
    <property type="molecule type" value="Genomic_DNA"/>
</dbReference>
<reference evidence="3 4" key="1">
    <citation type="journal article" date="2019" name="Sci. Rep.">
        <title>Extended insight into the Mycobacterium chelonae-abscessus complex through whole genome sequencing of Mycobacterium salmoniphilum outbreak and Mycobacterium salmoniphilum-like strains.</title>
        <authorList>
            <person name="Behra P.R.K."/>
            <person name="Das S."/>
            <person name="Pettersson B.M.F."/>
            <person name="Shirreff L."/>
            <person name="DuCote T."/>
            <person name="Jacobsson K.G."/>
            <person name="Ennis D.G."/>
            <person name="Kirsebom L.A."/>
        </authorList>
    </citation>
    <scope>NUCLEOTIDE SEQUENCE [LARGE SCALE GENOMIC DNA]</scope>
    <source>
        <strain evidence="2 3">CCUG 60883</strain>
        <strain evidence="1 4">CCUG 60885</strain>
    </source>
</reference>
<evidence type="ECO:0000313" key="2">
    <source>
        <dbReference type="EMBL" id="TEA07322.1"/>
    </source>
</evidence>
<accession>A0A4R8SBY4</accession>
<comment type="caution">
    <text evidence="1">The sequence shown here is derived from an EMBL/GenBank/DDBJ whole genome shotgun (WGS) entry which is preliminary data.</text>
</comment>
<dbReference type="AlphaFoldDB" id="A0A4R8SBY4"/>
<dbReference type="EMBL" id="PECM01000005">
    <property type="protein sequence ID" value="TEA07322.1"/>
    <property type="molecule type" value="Genomic_DNA"/>
</dbReference>
<sequence precursor="true">MTLYEFHWRNGVSEQIYGDSAHDALKRAGYSGLSGLDHYETKRGLFQ</sequence>
<proteinExistence type="predicted"/>
<gene>
    <name evidence="2" type="ORF">CCUG60883_01355</name>
    <name evidence="1" type="ORF">CCUG60885_04206</name>
</gene>
<organism evidence="1 4">
    <name type="scientific">Mycobacteroides salmoniphilum</name>
    <dbReference type="NCBI Taxonomy" id="404941"/>
    <lineage>
        <taxon>Bacteria</taxon>
        <taxon>Bacillati</taxon>
        <taxon>Actinomycetota</taxon>
        <taxon>Actinomycetes</taxon>
        <taxon>Mycobacteriales</taxon>
        <taxon>Mycobacteriaceae</taxon>
        <taxon>Mycobacteroides</taxon>
    </lineage>
</organism>
<dbReference type="Proteomes" id="UP000295685">
    <property type="component" value="Unassembled WGS sequence"/>
</dbReference>
<evidence type="ECO:0000313" key="4">
    <source>
        <dbReference type="Proteomes" id="UP000295685"/>
    </source>
</evidence>